<feature type="domain" description="AB hydrolase-1" evidence="1">
    <location>
        <begin position="9"/>
        <end position="237"/>
    </location>
</feature>
<dbReference type="EMBL" id="JACHWS010000001">
    <property type="protein sequence ID" value="MBB3035679.1"/>
    <property type="molecule type" value="Genomic_DNA"/>
</dbReference>
<dbReference type="Gene3D" id="3.40.50.1820">
    <property type="entry name" value="alpha/beta hydrolase"/>
    <property type="match status" value="1"/>
</dbReference>
<evidence type="ECO:0000313" key="3">
    <source>
        <dbReference type="Proteomes" id="UP000567922"/>
    </source>
</evidence>
<dbReference type="Pfam" id="PF12697">
    <property type="entry name" value="Abhydrolase_6"/>
    <property type="match status" value="1"/>
</dbReference>
<dbReference type="Proteomes" id="UP000567922">
    <property type="component" value="Unassembled WGS sequence"/>
</dbReference>
<gene>
    <name evidence="2" type="ORF">FHU29_000113</name>
</gene>
<sequence length="262" mass="28984">MRRRDPALLALHGLTGHGQRWEDLARRHFPEFQVIAPDLRGHGRSTWEPPWTIEKHVDDLKQILGQLDRVVLAGHSFGGNLAIHLARAMPERVAGLVLLDPAAELDPAWMLRLAEATTASPDYTDREEARSDKVNGAWRDVDPDVLERELAEHLVVLPNGRVNWRISVPGVITTFSELARPAALPPKDIPTVLVVAKRSAPPFVTAEFRAMLENHLGPALTVVESETDHMVAQEDPGLVGSIVRDALINARDNVRGTRSAEQ</sequence>
<organism evidence="2 3">
    <name type="scientific">Hoyosella altamirensis</name>
    <dbReference type="NCBI Taxonomy" id="616997"/>
    <lineage>
        <taxon>Bacteria</taxon>
        <taxon>Bacillati</taxon>
        <taxon>Actinomycetota</taxon>
        <taxon>Actinomycetes</taxon>
        <taxon>Mycobacteriales</taxon>
        <taxon>Hoyosellaceae</taxon>
        <taxon>Hoyosella</taxon>
    </lineage>
</organism>
<dbReference type="InterPro" id="IPR000073">
    <property type="entry name" value="AB_hydrolase_1"/>
</dbReference>
<protein>
    <submittedName>
        <fullName evidence="2">Lipase</fullName>
        <ecNumber evidence="2">3.1.1.-</ecNumber>
    </submittedName>
</protein>
<dbReference type="EC" id="3.1.1.-" evidence="2"/>
<keyword evidence="3" id="KW-1185">Reference proteome</keyword>
<dbReference type="PANTHER" id="PTHR43798">
    <property type="entry name" value="MONOACYLGLYCEROL LIPASE"/>
    <property type="match status" value="1"/>
</dbReference>
<name>A0A839RHC1_9ACTN</name>
<evidence type="ECO:0000313" key="2">
    <source>
        <dbReference type="EMBL" id="MBB3035679.1"/>
    </source>
</evidence>
<evidence type="ECO:0000259" key="1">
    <source>
        <dbReference type="Pfam" id="PF12697"/>
    </source>
</evidence>
<dbReference type="OrthoDB" id="3193334at2"/>
<dbReference type="InterPro" id="IPR050266">
    <property type="entry name" value="AB_hydrolase_sf"/>
</dbReference>
<reference evidence="2 3" key="1">
    <citation type="submission" date="2020-08" db="EMBL/GenBank/DDBJ databases">
        <title>Sequencing the genomes of 1000 actinobacteria strains.</title>
        <authorList>
            <person name="Klenk H.-P."/>
        </authorList>
    </citation>
    <scope>NUCLEOTIDE SEQUENCE [LARGE SCALE GENOMIC DNA]</scope>
    <source>
        <strain evidence="2 3">DSM 45258</strain>
    </source>
</reference>
<dbReference type="InterPro" id="IPR029058">
    <property type="entry name" value="AB_hydrolase_fold"/>
</dbReference>
<accession>A0A839RHC1</accession>
<dbReference type="GO" id="GO:0016020">
    <property type="term" value="C:membrane"/>
    <property type="evidence" value="ECO:0007669"/>
    <property type="project" value="TreeGrafter"/>
</dbReference>
<comment type="caution">
    <text evidence="2">The sequence shown here is derived from an EMBL/GenBank/DDBJ whole genome shotgun (WGS) entry which is preliminary data.</text>
</comment>
<dbReference type="PRINTS" id="PR00111">
    <property type="entry name" value="ABHYDROLASE"/>
</dbReference>
<dbReference type="GO" id="GO:0016787">
    <property type="term" value="F:hydrolase activity"/>
    <property type="evidence" value="ECO:0007669"/>
    <property type="project" value="UniProtKB-KW"/>
</dbReference>
<dbReference type="PANTHER" id="PTHR43798:SF33">
    <property type="entry name" value="HYDROLASE, PUTATIVE (AFU_ORTHOLOGUE AFUA_2G14860)-RELATED"/>
    <property type="match status" value="1"/>
</dbReference>
<dbReference type="RefSeq" id="WP_064440686.1">
    <property type="nucleotide sequence ID" value="NZ_BDDI01000009.1"/>
</dbReference>
<dbReference type="AlphaFoldDB" id="A0A839RHC1"/>
<proteinExistence type="predicted"/>
<dbReference type="InterPro" id="IPR000639">
    <property type="entry name" value="Epox_hydrolase-like"/>
</dbReference>
<dbReference type="SUPFAM" id="SSF53474">
    <property type="entry name" value="alpha/beta-Hydrolases"/>
    <property type="match status" value="1"/>
</dbReference>
<keyword evidence="2" id="KW-0378">Hydrolase</keyword>
<dbReference type="PRINTS" id="PR00412">
    <property type="entry name" value="EPOXHYDRLASE"/>
</dbReference>